<keyword evidence="4" id="KW-0072">Autophagy</keyword>
<dbReference type="PANTHER" id="PTHR31671:SF3">
    <property type="entry name" value="DIABETES AND OBESITY REGULATED, ISOFORM G"/>
    <property type="match status" value="1"/>
</dbReference>
<evidence type="ECO:0000313" key="12">
    <source>
        <dbReference type="Proteomes" id="UP000694924"/>
    </source>
</evidence>
<sequence>MLSSLANYLLGGNISTTQNSRNASSNSESLDHIPVIARLSQVEVEGEDWILIDRTIEGATALEESWYVTPPACFTRAGPVNVETSPLEDLLIEHPSMSVYRATASPIAPDTPPPTPDATEERDLVEEEEELTTQPARTSDLSTTVSLERSLRRSEDDDTLSRPAIHDGRPTNNRTNSDKVRVVQLRSAQKVLEKRSTQVLKRGRLERSNKLREVFGVKGKRPRRQDRLRLQNSGANNNRKC</sequence>
<dbReference type="InterPro" id="IPR029431">
    <property type="entry name" value="TP53INP"/>
</dbReference>
<feature type="region of interest" description="Disordered" evidence="11">
    <location>
        <begin position="104"/>
        <end position="179"/>
    </location>
</feature>
<dbReference type="GeneID" id="107069264"/>
<reference evidence="13" key="1">
    <citation type="submission" date="2025-08" db="UniProtKB">
        <authorList>
            <consortium name="RefSeq"/>
        </authorList>
    </citation>
    <scope>IDENTIFICATION</scope>
    <source>
        <tissue evidence="13">Whole body</tissue>
    </source>
</reference>
<evidence type="ECO:0000256" key="8">
    <source>
        <dbReference type="ARBA" id="ARBA00023242"/>
    </source>
</evidence>
<keyword evidence="9" id="KW-0968">Cytoplasmic vesicle</keyword>
<evidence type="ECO:0000256" key="6">
    <source>
        <dbReference type="ARBA" id="ARBA00023159"/>
    </source>
</evidence>
<proteinExistence type="predicted"/>
<gene>
    <name evidence="13" type="primary">LOC107069264</name>
</gene>
<dbReference type="Pfam" id="PF14839">
    <property type="entry name" value="DOR"/>
    <property type="match status" value="1"/>
</dbReference>
<evidence type="ECO:0000256" key="4">
    <source>
        <dbReference type="ARBA" id="ARBA00023006"/>
    </source>
</evidence>
<keyword evidence="12" id="KW-1185">Reference proteome</keyword>
<evidence type="ECO:0000313" key="13">
    <source>
        <dbReference type="RefSeq" id="XP_015181915.1"/>
    </source>
</evidence>
<keyword evidence="8" id="KW-0539">Nucleus</keyword>
<evidence type="ECO:0000256" key="9">
    <source>
        <dbReference type="ARBA" id="ARBA00023329"/>
    </source>
</evidence>
<keyword evidence="7" id="KW-0804">Transcription</keyword>
<dbReference type="RefSeq" id="XP_015181915.1">
    <property type="nucleotide sequence ID" value="XM_015326429.1"/>
</dbReference>
<keyword evidence="6" id="KW-0010">Activator</keyword>
<name>A0ABM1INX8_POLDO</name>
<evidence type="ECO:0000256" key="7">
    <source>
        <dbReference type="ARBA" id="ARBA00023163"/>
    </source>
</evidence>
<evidence type="ECO:0000256" key="5">
    <source>
        <dbReference type="ARBA" id="ARBA00023015"/>
    </source>
</evidence>
<feature type="compositionally biased region" description="Acidic residues" evidence="11">
    <location>
        <begin position="118"/>
        <end position="131"/>
    </location>
</feature>
<evidence type="ECO:0000256" key="1">
    <source>
        <dbReference type="ARBA" id="ARBA00004419"/>
    </source>
</evidence>
<feature type="compositionally biased region" description="Polar residues" evidence="11">
    <location>
        <begin position="132"/>
        <end position="147"/>
    </location>
</feature>
<dbReference type="Proteomes" id="UP000694924">
    <property type="component" value="Unplaced"/>
</dbReference>
<feature type="compositionally biased region" description="Polar residues" evidence="11">
    <location>
        <begin position="230"/>
        <end position="241"/>
    </location>
</feature>
<feature type="region of interest" description="Disordered" evidence="11">
    <location>
        <begin position="215"/>
        <end position="241"/>
    </location>
</feature>
<comment type="subcellular location">
    <subcellularLocation>
        <location evidence="2">Cytoplasm</location>
        <location evidence="2">Cytosol</location>
    </subcellularLocation>
    <subcellularLocation>
        <location evidence="1">Cytoplasmic vesicle</location>
        <location evidence="1">Autophagosome</location>
    </subcellularLocation>
    <subcellularLocation>
        <location evidence="10">Nucleus</location>
        <location evidence="10">Nuclear body</location>
    </subcellularLocation>
</comment>
<accession>A0ABM1INX8</accession>
<evidence type="ECO:0000256" key="10">
    <source>
        <dbReference type="ARBA" id="ARBA00034306"/>
    </source>
</evidence>
<keyword evidence="3" id="KW-0963">Cytoplasm</keyword>
<evidence type="ECO:0000256" key="3">
    <source>
        <dbReference type="ARBA" id="ARBA00022490"/>
    </source>
</evidence>
<protein>
    <submittedName>
        <fullName evidence="13">Tumor protein p53-inducible nuclear protein 2</fullName>
    </submittedName>
</protein>
<evidence type="ECO:0000256" key="11">
    <source>
        <dbReference type="SAM" id="MobiDB-lite"/>
    </source>
</evidence>
<keyword evidence="5" id="KW-0805">Transcription regulation</keyword>
<dbReference type="PANTHER" id="PTHR31671">
    <property type="entry name" value="DIABETES AND OBESITY REGULATED, ISOFORM G"/>
    <property type="match status" value="1"/>
</dbReference>
<organism evidence="12 13">
    <name type="scientific">Polistes dominula</name>
    <name type="common">European paper wasp</name>
    <name type="synonym">Vespa dominula</name>
    <dbReference type="NCBI Taxonomy" id="743375"/>
    <lineage>
        <taxon>Eukaryota</taxon>
        <taxon>Metazoa</taxon>
        <taxon>Ecdysozoa</taxon>
        <taxon>Arthropoda</taxon>
        <taxon>Hexapoda</taxon>
        <taxon>Insecta</taxon>
        <taxon>Pterygota</taxon>
        <taxon>Neoptera</taxon>
        <taxon>Endopterygota</taxon>
        <taxon>Hymenoptera</taxon>
        <taxon>Apocrita</taxon>
        <taxon>Aculeata</taxon>
        <taxon>Vespoidea</taxon>
        <taxon>Vespidae</taxon>
        <taxon>Polistinae</taxon>
        <taxon>Polistini</taxon>
        <taxon>Polistes</taxon>
    </lineage>
</organism>
<evidence type="ECO:0000256" key="2">
    <source>
        <dbReference type="ARBA" id="ARBA00004514"/>
    </source>
</evidence>